<evidence type="ECO:0000313" key="1">
    <source>
        <dbReference type="EMBL" id="SVA11097.1"/>
    </source>
</evidence>
<dbReference type="PANTHER" id="PTHR39456">
    <property type="entry name" value="METAL-DEPENDENT HYDROLASE"/>
    <property type="match status" value="1"/>
</dbReference>
<sequence>MKKIYQNDDGLSLASHPMDKIPIRDLRFKFKKVENHNPVWSETNPEFSIFMNALGIHIPYFEKFLVKVMREYMPEIEDENLIKDINNIIGQESQHAFNFLLWTKAMQESYPKLEKLDMDAKSYFNKALERKNKQFKIGFTAGYETFTFLGGMIILKRYKELMEVADPTVRAFWVWHQVEEVEHGSVAFDFFKAFYEKKEWYRRYMVVLTYCHIVKETFKAYSHMIKKEGYYSSLFKTFKAWKFFLSFGFELGYTALPVLKRDYHPRNHPICNDKQSEIAIAWREFYSSGNNALTLTQDDMDVLLEKKIF</sequence>
<protein>
    <recommendedName>
        <fullName evidence="2">Metal-dependent hydrolase</fullName>
    </recommendedName>
</protein>
<gene>
    <name evidence="1" type="ORF">METZ01_LOCUS63951</name>
</gene>
<organism evidence="1">
    <name type="scientific">marine metagenome</name>
    <dbReference type="NCBI Taxonomy" id="408172"/>
    <lineage>
        <taxon>unclassified sequences</taxon>
        <taxon>metagenomes</taxon>
        <taxon>ecological metagenomes</taxon>
    </lineage>
</organism>
<evidence type="ECO:0008006" key="2">
    <source>
        <dbReference type="Google" id="ProtNLM"/>
    </source>
</evidence>
<dbReference type="AlphaFoldDB" id="A0A381T8S6"/>
<dbReference type="EMBL" id="UINC01004014">
    <property type="protein sequence ID" value="SVA11097.1"/>
    <property type="molecule type" value="Genomic_DNA"/>
</dbReference>
<dbReference type="PANTHER" id="PTHR39456:SF1">
    <property type="entry name" value="METAL-DEPENDENT HYDROLASE"/>
    <property type="match status" value="1"/>
</dbReference>
<dbReference type="InterPro" id="IPR016516">
    <property type="entry name" value="UCP07580"/>
</dbReference>
<reference evidence="1" key="1">
    <citation type="submission" date="2018-05" db="EMBL/GenBank/DDBJ databases">
        <authorList>
            <person name="Lanie J.A."/>
            <person name="Ng W.-L."/>
            <person name="Kazmierczak K.M."/>
            <person name="Andrzejewski T.M."/>
            <person name="Davidsen T.M."/>
            <person name="Wayne K.J."/>
            <person name="Tettelin H."/>
            <person name="Glass J.I."/>
            <person name="Rusch D."/>
            <person name="Podicherti R."/>
            <person name="Tsui H.-C.T."/>
            <person name="Winkler M.E."/>
        </authorList>
    </citation>
    <scope>NUCLEOTIDE SEQUENCE</scope>
</reference>
<accession>A0A381T8S6</accession>
<dbReference type="Pfam" id="PF10118">
    <property type="entry name" value="Metal_hydrol"/>
    <property type="match status" value="1"/>
</dbReference>
<name>A0A381T8S6_9ZZZZ</name>
<proteinExistence type="predicted"/>